<accession>A0A0G8AS62</accession>
<dbReference type="Gene3D" id="3.40.30.10">
    <property type="entry name" value="Glutaredoxin"/>
    <property type="match status" value="1"/>
</dbReference>
<dbReference type="InterPro" id="IPR047262">
    <property type="entry name" value="PRX-like1"/>
</dbReference>
<evidence type="ECO:0000313" key="2">
    <source>
        <dbReference type="EMBL" id="KKZ10192.1"/>
    </source>
</evidence>
<dbReference type="InterPro" id="IPR013766">
    <property type="entry name" value="Thioredoxin_domain"/>
</dbReference>
<proteinExistence type="predicted"/>
<dbReference type="CDD" id="cd02969">
    <property type="entry name" value="PRX_like1"/>
    <property type="match status" value="1"/>
</dbReference>
<dbReference type="AlphaFoldDB" id="A0A0G8AS62"/>
<dbReference type="GO" id="GO:0016491">
    <property type="term" value="F:oxidoreductase activity"/>
    <property type="evidence" value="ECO:0007669"/>
    <property type="project" value="InterPro"/>
</dbReference>
<comment type="caution">
    <text evidence="2">The sequence shown here is derived from an EMBL/GenBank/DDBJ whole genome shotgun (WGS) entry which is preliminary data.</text>
</comment>
<evidence type="ECO:0000259" key="1">
    <source>
        <dbReference type="PROSITE" id="PS51352"/>
    </source>
</evidence>
<sequence length="204" mass="22311">MTLPHVPPIPLSLVARTESVMLPLGTSMPPWQLPRVEDGQVLSSSQLPSQPVLVMFLAVHCPFVKHVEPELARLDRDYKGRVSLVGIGSNSVQTHPEDGPEYMVVQKQRLGMELHYLHDADQAVAKAFRAACTPDFFLFDANHALVYRGQLDGSRPGNGMSCDGADLRAALDAVLTDQPVAARQRPSLGCNIKWHPGAEPAWFG</sequence>
<dbReference type="STRING" id="431041.FLM9_495"/>
<dbReference type="Pfam" id="PF00578">
    <property type="entry name" value="AhpC-TSA"/>
    <property type="match status" value="1"/>
</dbReference>
<dbReference type="PATRIC" id="fig|1608419.3.peg.1162"/>
<reference evidence="2 3" key="2">
    <citation type="submission" date="2015-05" db="EMBL/GenBank/DDBJ databases">
        <title>Lifestyle Evolution in Cyanobacterial Symbionts of Sponges.</title>
        <authorList>
            <person name="Burgsdorf I."/>
            <person name="Slaby B.M."/>
            <person name="Handley K.M."/>
            <person name="Haber M."/>
            <person name="Blom J."/>
            <person name="Marshall C.W."/>
            <person name="Gilbert J.A."/>
            <person name="Hentschel U."/>
            <person name="Steindler L."/>
        </authorList>
    </citation>
    <scope>NUCLEOTIDE SEQUENCE [LARGE SCALE GENOMIC DNA]</scope>
    <source>
        <strain evidence="2">15L</strain>
    </source>
</reference>
<feature type="domain" description="Thioredoxin" evidence="1">
    <location>
        <begin position="22"/>
        <end position="176"/>
    </location>
</feature>
<dbReference type="InterPro" id="IPR000866">
    <property type="entry name" value="AhpC/TSA"/>
</dbReference>
<dbReference type="PANTHER" id="PTHR43640">
    <property type="entry name" value="OS07G0260300 PROTEIN"/>
    <property type="match status" value="1"/>
</dbReference>
<organism evidence="2 3">
    <name type="scientific">Candidatus Synechococcus spongiarum 15L</name>
    <dbReference type="NCBI Taxonomy" id="1608419"/>
    <lineage>
        <taxon>Bacteria</taxon>
        <taxon>Bacillati</taxon>
        <taxon>Cyanobacteriota</taxon>
        <taxon>Cyanophyceae</taxon>
        <taxon>Synechococcales</taxon>
        <taxon>Synechococcaceae</taxon>
        <taxon>Synechococcus</taxon>
    </lineage>
</organism>
<name>A0A0G8AS62_9SYNE</name>
<dbReference type="PANTHER" id="PTHR43640:SF1">
    <property type="entry name" value="THIOREDOXIN-DEPENDENT PEROXIREDOXIN"/>
    <property type="match status" value="1"/>
</dbReference>
<dbReference type="GO" id="GO:0016209">
    <property type="term" value="F:antioxidant activity"/>
    <property type="evidence" value="ECO:0007669"/>
    <property type="project" value="InterPro"/>
</dbReference>
<dbReference type="InterPro" id="IPR036249">
    <property type="entry name" value="Thioredoxin-like_sf"/>
</dbReference>
<dbReference type="PROSITE" id="PS51352">
    <property type="entry name" value="THIOREDOXIN_2"/>
    <property type="match status" value="1"/>
</dbReference>
<protein>
    <submittedName>
        <fullName evidence="2">Thioredoxin</fullName>
    </submittedName>
</protein>
<gene>
    <name evidence="2" type="ORF">TQ37_09315</name>
</gene>
<evidence type="ECO:0000313" key="3">
    <source>
        <dbReference type="Proteomes" id="UP000035037"/>
    </source>
</evidence>
<reference evidence="2 3" key="1">
    <citation type="submission" date="2015-02" db="EMBL/GenBank/DDBJ databases">
        <authorList>
            <person name="Slaby B."/>
            <person name="Hentschel U."/>
        </authorList>
    </citation>
    <scope>NUCLEOTIDE SEQUENCE [LARGE SCALE GENOMIC DNA]</scope>
    <source>
        <strain evidence="2">15L</strain>
    </source>
</reference>
<dbReference type="SUPFAM" id="SSF52833">
    <property type="entry name" value="Thioredoxin-like"/>
    <property type="match status" value="1"/>
</dbReference>
<dbReference type="Proteomes" id="UP000035037">
    <property type="component" value="Unassembled WGS sequence"/>
</dbReference>
<dbReference type="EMBL" id="JYFQ01000202">
    <property type="protein sequence ID" value="KKZ10192.1"/>
    <property type="molecule type" value="Genomic_DNA"/>
</dbReference>